<proteinExistence type="predicted"/>
<keyword evidence="1" id="KW-0547">Nucleotide-binding</keyword>
<dbReference type="SMART" id="SM00490">
    <property type="entry name" value="HELICc"/>
    <property type="match status" value="1"/>
</dbReference>
<sequence>MTRLQDRDWRLKYTPDHGDLVKLLYVPLLTCAVRYDRLTGFFSASALALAARGVEWLVANGGRMRLIVGCTLDLPEIEAIEKGEALKAQVERHIRANPLVPQDQHAIDALELLAWLVEQGRLDIRIAVPCDEHRRPVPADGLFHEKAGVVEDKTGDRIAFNGSLNETAAGWTKNWESLNVFTSWRDPERVDEEDQNFARLWANQAKHAVTVDVPSAVREDLLRFLPHEDRPARIRRLDVVAPEPEPPAHDATPPAPVIDLLDLRRAVWGFIAVAARLPGGGSRVGEATSAVTPWPHQVRAFQRLYDGWTLTPPKPPKLLIADEVGLGKTIQAGLLLRQAWLAGHAKRILILAPKNVCRQWQIELREKFNLNWPIYDGQKLTWYPSPALEGRSERVVAREDWHKEPVVIVSSHLVRRSDRQPELLEAAEPWDLVVLDEAHHARRKGAGTANEGGPNALLALMRGLKSRTQGLVLLTATPMQVHPVEVYDLLSLLGLPPEWTQDAFLRFFEEVMQDSPSHEAFDRLAALFRAVECYHGPVDASELQQVGITSNLKAKKILAALRDQASIPRRQLETPERKAALRLMRLHTPINRLVSRHTRELLRKYYKAGKLSTRIADRRVEDRFIDLSPDERAVYEAVEDYISTTYNQATAKDRNAVGFVMTIYRRRLASSFFALERTLQGHLDAIRQHEAGSRPLDLLEETLGEGEDDDPDLDEAAALERQALALEERSDIERLLGMIRRLPPDTKLARLKEAIAELRHRGYAQAMVFTQFTDTMDFLRREIGRDTELRIMCFSGRGGEVQNPDGTWRTISRDEVKRRFRGGQADVLLCTDAAAEGLNFQFCGALINYDMPWNPMRVEQRIGRIDRLGQKHEVIRIFNLHYADTVETDVYRALRDRINLFESVVGKLQPILARLPTLITSRVLAGRTRPYEARADAVREIEAETAEVQAHGFDLDAVTEADLVEPKRPEPAVTMDDLDRVIRTHALLPPGIEAQPLDPRAYKFSQPGLRGAIRVTTDPAYYEQNADTVELWSPGNPAFPVADDLPKGEPPVTEQSLATLLGKLQVET</sequence>
<organism evidence="7 8">
    <name type="scientific">Benzoatithermus flavus</name>
    <dbReference type="NCBI Taxonomy" id="3108223"/>
    <lineage>
        <taxon>Bacteria</taxon>
        <taxon>Pseudomonadati</taxon>
        <taxon>Pseudomonadota</taxon>
        <taxon>Alphaproteobacteria</taxon>
        <taxon>Geminicoccales</taxon>
        <taxon>Geminicoccaceae</taxon>
        <taxon>Benzoatithermus</taxon>
    </lineage>
</organism>
<evidence type="ECO:0000313" key="8">
    <source>
        <dbReference type="Proteomes" id="UP001375743"/>
    </source>
</evidence>
<evidence type="ECO:0000259" key="5">
    <source>
        <dbReference type="PROSITE" id="PS51192"/>
    </source>
</evidence>
<dbReference type="Proteomes" id="UP001375743">
    <property type="component" value="Unassembled WGS sequence"/>
</dbReference>
<feature type="domain" description="Helicase C-terminal" evidence="6">
    <location>
        <begin position="750"/>
        <end position="912"/>
    </location>
</feature>
<reference evidence="7 8" key="1">
    <citation type="submission" date="2024-01" db="EMBL/GenBank/DDBJ databases">
        <title>Multi-omics insights into the function and evolution of sodium benzoate biodegradation pathways in Benzoatithermus flavus gen. nov., sp. nov. from hot spring.</title>
        <authorList>
            <person name="Hu C.-J."/>
            <person name="Li W.-J."/>
        </authorList>
    </citation>
    <scope>NUCLEOTIDE SEQUENCE [LARGE SCALE GENOMIC DNA]</scope>
    <source>
        <strain evidence="7 8">SYSU G07066</strain>
    </source>
</reference>
<evidence type="ECO:0000313" key="7">
    <source>
        <dbReference type="EMBL" id="MEK0082317.1"/>
    </source>
</evidence>
<comment type="caution">
    <text evidence="7">The sequence shown here is derived from an EMBL/GenBank/DDBJ whole genome shotgun (WGS) entry which is preliminary data.</text>
</comment>
<dbReference type="PANTHER" id="PTHR10799">
    <property type="entry name" value="SNF2/RAD54 HELICASE FAMILY"/>
    <property type="match status" value="1"/>
</dbReference>
<dbReference type="CDD" id="cd18793">
    <property type="entry name" value="SF2_C_SNF"/>
    <property type="match status" value="1"/>
</dbReference>
<dbReference type="CDD" id="cd09179">
    <property type="entry name" value="PLDc_N_DEXD_a"/>
    <property type="match status" value="1"/>
</dbReference>
<dbReference type="Pfam" id="PF00176">
    <property type="entry name" value="SNF2-rel_dom"/>
    <property type="match status" value="1"/>
</dbReference>
<name>A0ABU8XMC4_9PROT</name>
<dbReference type="InterPro" id="IPR025202">
    <property type="entry name" value="PLD-like_dom"/>
</dbReference>
<gene>
    <name evidence="7" type="ORF">U1T56_04090</name>
</gene>
<evidence type="ECO:0000256" key="2">
    <source>
        <dbReference type="ARBA" id="ARBA00022801"/>
    </source>
</evidence>
<feature type="domain" description="Helicase ATP-binding" evidence="5">
    <location>
        <begin position="309"/>
        <end position="496"/>
    </location>
</feature>
<protein>
    <submittedName>
        <fullName evidence="7">SNF2-related protein</fullName>
    </submittedName>
</protein>
<dbReference type="Gene3D" id="3.30.870.10">
    <property type="entry name" value="Endonuclease Chain A"/>
    <property type="match status" value="1"/>
</dbReference>
<keyword evidence="2" id="KW-0378">Hydrolase</keyword>
<dbReference type="CDD" id="cd18011">
    <property type="entry name" value="DEXDc_RapA"/>
    <property type="match status" value="1"/>
</dbReference>
<evidence type="ECO:0000256" key="3">
    <source>
        <dbReference type="ARBA" id="ARBA00022806"/>
    </source>
</evidence>
<evidence type="ECO:0000256" key="4">
    <source>
        <dbReference type="ARBA" id="ARBA00022840"/>
    </source>
</evidence>
<keyword evidence="3" id="KW-0347">Helicase</keyword>
<dbReference type="SMART" id="SM00487">
    <property type="entry name" value="DEXDc"/>
    <property type="match status" value="1"/>
</dbReference>
<dbReference type="PROSITE" id="PS51192">
    <property type="entry name" value="HELICASE_ATP_BIND_1"/>
    <property type="match status" value="1"/>
</dbReference>
<evidence type="ECO:0000259" key="6">
    <source>
        <dbReference type="PROSITE" id="PS51194"/>
    </source>
</evidence>
<dbReference type="Pfam" id="PF13091">
    <property type="entry name" value="PLDc_2"/>
    <property type="match status" value="1"/>
</dbReference>
<dbReference type="SUPFAM" id="SSF52540">
    <property type="entry name" value="P-loop containing nucleoside triphosphate hydrolases"/>
    <property type="match status" value="2"/>
</dbReference>
<dbReference type="InterPro" id="IPR027417">
    <property type="entry name" value="P-loop_NTPase"/>
</dbReference>
<dbReference type="PROSITE" id="PS51194">
    <property type="entry name" value="HELICASE_CTER"/>
    <property type="match status" value="1"/>
</dbReference>
<evidence type="ECO:0000256" key="1">
    <source>
        <dbReference type="ARBA" id="ARBA00022741"/>
    </source>
</evidence>
<dbReference type="InterPro" id="IPR001650">
    <property type="entry name" value="Helicase_C-like"/>
</dbReference>
<dbReference type="InterPro" id="IPR038718">
    <property type="entry name" value="SNF2-like_sf"/>
</dbReference>
<dbReference type="Gene3D" id="3.40.50.10810">
    <property type="entry name" value="Tandem AAA-ATPase domain"/>
    <property type="match status" value="1"/>
</dbReference>
<dbReference type="Gene3D" id="3.40.50.300">
    <property type="entry name" value="P-loop containing nucleotide triphosphate hydrolases"/>
    <property type="match status" value="1"/>
</dbReference>
<dbReference type="InterPro" id="IPR000330">
    <property type="entry name" value="SNF2_N"/>
</dbReference>
<dbReference type="Pfam" id="PF00271">
    <property type="entry name" value="Helicase_C"/>
    <property type="match status" value="1"/>
</dbReference>
<keyword evidence="4" id="KW-0067">ATP-binding</keyword>
<dbReference type="RefSeq" id="WP_418158173.1">
    <property type="nucleotide sequence ID" value="NZ_JBBLZC010000003.1"/>
</dbReference>
<dbReference type="InterPro" id="IPR057342">
    <property type="entry name" value="DEXDc_RapA"/>
</dbReference>
<dbReference type="InterPro" id="IPR049730">
    <property type="entry name" value="SNF2/RAD54-like_C"/>
</dbReference>
<accession>A0ABU8XMC4</accession>
<dbReference type="InterPro" id="IPR014001">
    <property type="entry name" value="Helicase_ATP-bd"/>
</dbReference>
<keyword evidence="8" id="KW-1185">Reference proteome</keyword>
<dbReference type="EMBL" id="JBBLZC010000003">
    <property type="protein sequence ID" value="MEK0082317.1"/>
    <property type="molecule type" value="Genomic_DNA"/>
</dbReference>